<dbReference type="Proteomes" id="UP001176961">
    <property type="component" value="Unassembled WGS sequence"/>
</dbReference>
<dbReference type="PROSITE" id="PS50006">
    <property type="entry name" value="FHA_DOMAIN"/>
    <property type="match status" value="1"/>
</dbReference>
<evidence type="ECO:0000313" key="3">
    <source>
        <dbReference type="EMBL" id="CAJ0606398.1"/>
    </source>
</evidence>
<gene>
    <name evidence="3" type="ORF">CYNAS_LOCUS18381</name>
</gene>
<accession>A0AA36HAD5</accession>
<proteinExistence type="predicted"/>
<evidence type="ECO:0000256" key="1">
    <source>
        <dbReference type="SAM" id="MobiDB-lite"/>
    </source>
</evidence>
<dbReference type="SUPFAM" id="SSF49879">
    <property type="entry name" value="SMAD/FHA domain"/>
    <property type="match status" value="1"/>
</dbReference>
<comment type="caution">
    <text evidence="3">The sequence shown here is derived from an EMBL/GenBank/DDBJ whole genome shotgun (WGS) entry which is preliminary data.</text>
</comment>
<keyword evidence="4" id="KW-1185">Reference proteome</keyword>
<dbReference type="CDD" id="cd00060">
    <property type="entry name" value="FHA"/>
    <property type="match status" value="1"/>
</dbReference>
<sequence length="258" mass="28340">MLRRYSSRNLETIPIQSKVLTIGTDKCDIKLNAKGVHPIHASIEQNPKSGSFWLRDHSLAGHTSVNGHTVNGQVELHNGDLVRIGKAQPYVFEKRVVLPLVSSNTSNDDLGSNSSLEVGLPILGKRISPLPPQPKSRRPLTAVAKFRRNVNNNGGNEKGSVLNEDVGTISPPSSMETCSESSVRSGIKRTIHNRGSVGNHLLQRVIRLQDEVARKNAEQLSKSLPPVVNSYNNRNFELEAYRAFLAAVATKVRSFNNL</sequence>
<evidence type="ECO:0000259" key="2">
    <source>
        <dbReference type="PROSITE" id="PS50006"/>
    </source>
</evidence>
<feature type="region of interest" description="Disordered" evidence="1">
    <location>
        <begin position="149"/>
        <end position="179"/>
    </location>
</feature>
<dbReference type="InterPro" id="IPR000253">
    <property type="entry name" value="FHA_dom"/>
</dbReference>
<dbReference type="EMBL" id="CATQJL010000316">
    <property type="protein sequence ID" value="CAJ0606398.1"/>
    <property type="molecule type" value="Genomic_DNA"/>
</dbReference>
<dbReference type="AlphaFoldDB" id="A0AA36HAD5"/>
<reference evidence="3" key="1">
    <citation type="submission" date="2023-07" db="EMBL/GenBank/DDBJ databases">
        <authorList>
            <consortium name="CYATHOMIX"/>
        </authorList>
    </citation>
    <scope>NUCLEOTIDE SEQUENCE</scope>
    <source>
        <strain evidence="3">N/A</strain>
    </source>
</reference>
<name>A0AA36HAD5_CYLNA</name>
<feature type="domain" description="FHA" evidence="2">
    <location>
        <begin position="24"/>
        <end position="75"/>
    </location>
</feature>
<dbReference type="Gene3D" id="2.60.200.20">
    <property type="match status" value="1"/>
</dbReference>
<dbReference type="InterPro" id="IPR008984">
    <property type="entry name" value="SMAD_FHA_dom_sf"/>
</dbReference>
<dbReference type="Pfam" id="PF00498">
    <property type="entry name" value="FHA"/>
    <property type="match status" value="1"/>
</dbReference>
<organism evidence="3 4">
    <name type="scientific">Cylicocyclus nassatus</name>
    <name type="common">Nematode worm</name>
    <dbReference type="NCBI Taxonomy" id="53992"/>
    <lineage>
        <taxon>Eukaryota</taxon>
        <taxon>Metazoa</taxon>
        <taxon>Ecdysozoa</taxon>
        <taxon>Nematoda</taxon>
        <taxon>Chromadorea</taxon>
        <taxon>Rhabditida</taxon>
        <taxon>Rhabditina</taxon>
        <taxon>Rhabditomorpha</taxon>
        <taxon>Strongyloidea</taxon>
        <taxon>Strongylidae</taxon>
        <taxon>Cylicocyclus</taxon>
    </lineage>
</organism>
<protein>
    <recommendedName>
        <fullName evidence="2">FHA domain-containing protein</fullName>
    </recommendedName>
</protein>
<feature type="compositionally biased region" description="Polar residues" evidence="1">
    <location>
        <begin position="170"/>
        <end position="179"/>
    </location>
</feature>
<evidence type="ECO:0000313" key="4">
    <source>
        <dbReference type="Proteomes" id="UP001176961"/>
    </source>
</evidence>